<dbReference type="InterPro" id="IPR010621">
    <property type="entry name" value="DUF1214"/>
</dbReference>
<proteinExistence type="predicted"/>
<dbReference type="PANTHER" id="PTHR36509">
    <property type="entry name" value="BLL3101 PROTEIN"/>
    <property type="match status" value="1"/>
</dbReference>
<name>A0ABV1Q0R4_STRMI</name>
<organism evidence="3 4">
    <name type="scientific">Streptomyces microflavus</name>
    <name type="common">Streptomyces lipmanii</name>
    <dbReference type="NCBI Taxonomy" id="1919"/>
    <lineage>
        <taxon>Bacteria</taxon>
        <taxon>Bacillati</taxon>
        <taxon>Actinomycetota</taxon>
        <taxon>Actinomycetes</taxon>
        <taxon>Kitasatosporales</taxon>
        <taxon>Streptomycetaceae</taxon>
        <taxon>Streptomyces</taxon>
    </lineage>
</organism>
<evidence type="ECO:0000313" key="3">
    <source>
        <dbReference type="EMBL" id="MER0424703.1"/>
    </source>
</evidence>
<evidence type="ECO:0000259" key="1">
    <source>
        <dbReference type="Pfam" id="PF06742"/>
    </source>
</evidence>
<protein>
    <submittedName>
        <fullName evidence="3">DUF1254 domain-containing protein</fullName>
    </submittedName>
</protein>
<dbReference type="InterPro" id="IPR037050">
    <property type="entry name" value="DUF1254_sf"/>
</dbReference>
<sequence>MAESNDADLVDLAAEAYIYGYPLVYDLSMMGTSLRDGFGALAAAPFNRFAHSEHLADHRTEFVSVNNDTLYSIAQLDLTGGPLRLHVPDTGGAYYVLQFVDAWTNNFAYVGRRATGTGEGDWLIVPPGWSGSVPDGVRGVIDAPTAVVTVAGRNACDGPGDLPRVRALQEQLTLTPLDGRPHRTGLPTPEPGVPEELRFFEELRVWMADFPPSPADQAYQDRFQPLGLLEEGPSPYAAADPALVGALTQGLERGRARVEGVSRAGTGGGGRPGSWNTNPHLFDYNLDHLGVGTIDSPEWRIADREASYLDRAVAARVGLWGNHGYEAVYAQTFQDSEGRQLNGAHSYALRFPEPPPVESFWSVTMYDTPDYYLVDNPAGRYSIGDRTPGLVHADDGSLTLYLSRERPADPARAANWLPAPAGDFRPMLRLYTPGAAVLDGSYEIPAVERVGD</sequence>
<dbReference type="PANTHER" id="PTHR36509:SF2">
    <property type="entry name" value="BLL3101 PROTEIN"/>
    <property type="match status" value="1"/>
</dbReference>
<accession>A0ABV1Q0R4</accession>
<dbReference type="EMBL" id="JBEJUE010000007">
    <property type="protein sequence ID" value="MER0424703.1"/>
    <property type="molecule type" value="Genomic_DNA"/>
</dbReference>
<dbReference type="Gene3D" id="2.60.40.1610">
    <property type="entry name" value="Domain of unknown function DUF1254"/>
    <property type="match status" value="1"/>
</dbReference>
<reference evidence="3 4" key="1">
    <citation type="submission" date="2024-01" db="EMBL/GenBank/DDBJ databases">
        <title>Metagenomic exploration of the rhizosphere soil microbial community and their significance in facilitating the development of wild simulated ginseng.</title>
        <authorList>
            <person name="Huang J."/>
        </authorList>
    </citation>
    <scope>NUCLEOTIDE SEQUENCE [LARGE SCALE GENOMIC DNA]</scope>
    <source>
        <strain evidence="3 4">WY141</strain>
    </source>
</reference>
<evidence type="ECO:0000313" key="4">
    <source>
        <dbReference type="Proteomes" id="UP001456562"/>
    </source>
</evidence>
<dbReference type="Gene3D" id="2.60.120.600">
    <property type="entry name" value="Domain of unknown function DUF1214, C-terminal domain"/>
    <property type="match status" value="1"/>
</dbReference>
<evidence type="ECO:0000259" key="2">
    <source>
        <dbReference type="Pfam" id="PF06863"/>
    </source>
</evidence>
<keyword evidence="4" id="KW-1185">Reference proteome</keyword>
<dbReference type="InterPro" id="IPR010679">
    <property type="entry name" value="DUF1254"/>
</dbReference>
<feature type="domain" description="DUF1254" evidence="2">
    <location>
        <begin position="46"/>
        <end position="176"/>
    </location>
</feature>
<feature type="domain" description="DUF1214" evidence="1">
    <location>
        <begin position="326"/>
        <end position="434"/>
    </location>
</feature>
<dbReference type="InterPro" id="IPR037049">
    <property type="entry name" value="DUF1214_C_sf"/>
</dbReference>
<dbReference type="SUPFAM" id="SSF160935">
    <property type="entry name" value="VPA0735-like"/>
    <property type="match status" value="1"/>
</dbReference>
<comment type="caution">
    <text evidence="3">The sequence shown here is derived from an EMBL/GenBank/DDBJ whole genome shotgun (WGS) entry which is preliminary data.</text>
</comment>
<dbReference type="RefSeq" id="WP_350239685.1">
    <property type="nucleotide sequence ID" value="NZ_JBEJUE010000007.1"/>
</dbReference>
<dbReference type="Pfam" id="PF06742">
    <property type="entry name" value="DUF1214"/>
    <property type="match status" value="1"/>
</dbReference>
<gene>
    <name evidence="3" type="ORF">ABR748_10810</name>
</gene>
<dbReference type="Proteomes" id="UP001456562">
    <property type="component" value="Unassembled WGS sequence"/>
</dbReference>
<dbReference type="Pfam" id="PF06863">
    <property type="entry name" value="DUF1254"/>
    <property type="match status" value="1"/>
</dbReference>